<dbReference type="GeneTree" id="ENSGT00390000018807"/>
<evidence type="ECO:0000256" key="2">
    <source>
        <dbReference type="ARBA" id="ARBA00022737"/>
    </source>
</evidence>
<evidence type="ECO:0000256" key="1">
    <source>
        <dbReference type="ARBA" id="ARBA00022614"/>
    </source>
</evidence>
<reference evidence="6" key="1">
    <citation type="submission" date="2020-07" db="EMBL/GenBank/DDBJ databases">
        <title>A long reads based de novo assembly of the rainbow trout Arlee double haploid line genome.</title>
        <authorList>
            <person name="Gao G."/>
            <person name="Palti Y."/>
        </authorList>
    </citation>
    <scope>NUCLEOTIDE SEQUENCE [LARGE SCALE GENOMIC DNA]</scope>
</reference>
<keyword evidence="2" id="KW-0677">Repeat</keyword>
<dbReference type="PANTHER" id="PTHR18849">
    <property type="entry name" value="LEUCINE RICH REPEAT PROTEIN"/>
    <property type="match status" value="1"/>
</dbReference>
<dbReference type="InterPro" id="IPR045347">
    <property type="entry name" value="HIND"/>
</dbReference>
<dbReference type="Pfam" id="PF19252">
    <property type="entry name" value="HIND"/>
    <property type="match status" value="1"/>
</dbReference>
<dbReference type="SMART" id="SM00446">
    <property type="entry name" value="LRRcap"/>
    <property type="match status" value="1"/>
</dbReference>
<dbReference type="InterPro" id="IPR001611">
    <property type="entry name" value="Leu-rich_rpt"/>
</dbReference>
<sequence>MKLTRKLVLAKAKASDLDSVKKLNCWGCNLTDVSIVNSILSLSSLSGCVCLSELYLRRNLIPSLSELSHLRPLTRLRVLWLAENPCCGTVPSQYRLNVLRCLPRLHKLDNQVVTEEELVFALNEGEEITTPPAPENVSSTNGQTEAESENDPLNYSMEETNKIREQLGMKPIPRDKFSSPSPRPAARKVIDTALLPRQHSSATQTTLLCYPDNTALLPRQHCSTTLLCYPDNTPLLPRQHSSATQTHLCYPDNTPLLPRQHSSATQTALLCYPDNTALLPRQHSSATQTHLCYPDNTPLLPSSATQTLLCYPDNTPLLSTHKLFGDGVFHSYYGFIHVFQMCVCRYVLYVCMYCMYVRVYVGMYYMYVCMNVLFVGKSNQIKFYLSHTHG</sequence>
<evidence type="ECO:0000313" key="7">
    <source>
        <dbReference type="Proteomes" id="UP000694395"/>
    </source>
</evidence>
<dbReference type="GO" id="GO:0007010">
    <property type="term" value="P:cytoskeleton organization"/>
    <property type="evidence" value="ECO:0007669"/>
    <property type="project" value="TreeGrafter"/>
</dbReference>
<reference evidence="6" key="2">
    <citation type="submission" date="2025-08" db="UniProtKB">
        <authorList>
            <consortium name="Ensembl"/>
        </authorList>
    </citation>
    <scope>IDENTIFICATION</scope>
</reference>
<accession>A0A8K9UQT4</accession>
<feature type="transmembrane region" description="Helical" evidence="4">
    <location>
        <begin position="346"/>
        <end position="367"/>
    </location>
</feature>
<dbReference type="GO" id="GO:0046540">
    <property type="term" value="C:U4/U6 x U5 tri-snRNP complex"/>
    <property type="evidence" value="ECO:0007669"/>
    <property type="project" value="InterPro"/>
</dbReference>
<organism evidence="6 7">
    <name type="scientific">Oncorhynchus mykiss</name>
    <name type="common">Rainbow trout</name>
    <name type="synonym">Salmo gairdneri</name>
    <dbReference type="NCBI Taxonomy" id="8022"/>
    <lineage>
        <taxon>Eukaryota</taxon>
        <taxon>Metazoa</taxon>
        <taxon>Chordata</taxon>
        <taxon>Craniata</taxon>
        <taxon>Vertebrata</taxon>
        <taxon>Euteleostomi</taxon>
        <taxon>Actinopterygii</taxon>
        <taxon>Neopterygii</taxon>
        <taxon>Teleostei</taxon>
        <taxon>Protacanthopterygii</taxon>
        <taxon>Salmoniformes</taxon>
        <taxon>Salmonidae</taxon>
        <taxon>Salmoninae</taxon>
        <taxon>Oncorhynchus</taxon>
    </lineage>
</organism>
<dbReference type="Ensembl" id="ENSOMYT00000154550.1">
    <property type="protein sequence ID" value="ENSOMYP00000113381.1"/>
    <property type="gene ID" value="ENSOMYG00000024806.2"/>
</dbReference>
<dbReference type="AlphaFoldDB" id="A0A8K9UQT4"/>
<keyword evidence="7" id="KW-1185">Reference proteome</keyword>
<feature type="domain" description="U2A'/phosphoprotein 32 family A C-terminal" evidence="5">
    <location>
        <begin position="91"/>
        <end position="109"/>
    </location>
</feature>
<dbReference type="PANTHER" id="PTHR18849:SF0">
    <property type="entry name" value="CILIA- AND FLAGELLA-ASSOCIATED PROTEIN 410-RELATED"/>
    <property type="match status" value="1"/>
</dbReference>
<name>A0A8K9UQT4_ONCMY</name>
<dbReference type="InterPro" id="IPR032675">
    <property type="entry name" value="LRR_dom_sf"/>
</dbReference>
<feature type="region of interest" description="Disordered" evidence="3">
    <location>
        <begin position="128"/>
        <end position="151"/>
    </location>
</feature>
<evidence type="ECO:0000256" key="3">
    <source>
        <dbReference type="SAM" id="MobiDB-lite"/>
    </source>
</evidence>
<protein>
    <recommendedName>
        <fullName evidence="5">U2A'/phosphoprotein 32 family A C-terminal domain-containing protein</fullName>
    </recommendedName>
</protein>
<dbReference type="Gene3D" id="3.80.10.10">
    <property type="entry name" value="Ribonuclease Inhibitor"/>
    <property type="match status" value="1"/>
</dbReference>
<evidence type="ECO:0000256" key="4">
    <source>
        <dbReference type="SAM" id="Phobius"/>
    </source>
</evidence>
<dbReference type="SUPFAM" id="SSF52058">
    <property type="entry name" value="L domain-like"/>
    <property type="match status" value="1"/>
</dbReference>
<proteinExistence type="predicted"/>
<dbReference type="GO" id="GO:0000398">
    <property type="term" value="P:mRNA splicing, via spliceosome"/>
    <property type="evidence" value="ECO:0007669"/>
    <property type="project" value="InterPro"/>
</dbReference>
<dbReference type="InterPro" id="IPR003603">
    <property type="entry name" value="U2A'_phosphoprotein32A_C"/>
</dbReference>
<evidence type="ECO:0000259" key="5">
    <source>
        <dbReference type="SMART" id="SM00446"/>
    </source>
</evidence>
<dbReference type="Proteomes" id="UP000694395">
    <property type="component" value="Chromosome 28"/>
</dbReference>
<keyword evidence="4" id="KW-0812">Transmembrane</keyword>
<keyword evidence="4" id="KW-1133">Transmembrane helix</keyword>
<reference evidence="6" key="3">
    <citation type="submission" date="2025-09" db="UniProtKB">
        <authorList>
            <consortium name="Ensembl"/>
        </authorList>
    </citation>
    <scope>IDENTIFICATION</scope>
</reference>
<keyword evidence="1" id="KW-0433">Leucine-rich repeat</keyword>
<dbReference type="PROSITE" id="PS51450">
    <property type="entry name" value="LRR"/>
    <property type="match status" value="1"/>
</dbReference>
<evidence type="ECO:0000313" key="6">
    <source>
        <dbReference type="Ensembl" id="ENSOMYP00000113381.1"/>
    </source>
</evidence>
<keyword evidence="4" id="KW-0472">Membrane</keyword>
<feature type="compositionally biased region" description="Polar residues" evidence="3">
    <location>
        <begin position="136"/>
        <end position="145"/>
    </location>
</feature>